<reference evidence="7" key="3">
    <citation type="submission" date="2025-09" db="UniProtKB">
        <authorList>
            <consortium name="Ensembl"/>
        </authorList>
    </citation>
    <scope>IDENTIFICATION</scope>
</reference>
<feature type="coiled-coil region" evidence="4">
    <location>
        <begin position="270"/>
        <end position="354"/>
    </location>
</feature>
<dbReference type="Pfam" id="PF00038">
    <property type="entry name" value="Filament"/>
    <property type="match status" value="1"/>
</dbReference>
<organism evidence="7 8">
    <name type="scientific">Cynoglossus semilaevis</name>
    <name type="common">Tongue sole</name>
    <dbReference type="NCBI Taxonomy" id="244447"/>
    <lineage>
        <taxon>Eukaryota</taxon>
        <taxon>Metazoa</taxon>
        <taxon>Chordata</taxon>
        <taxon>Craniata</taxon>
        <taxon>Vertebrata</taxon>
        <taxon>Euteleostomi</taxon>
        <taxon>Actinopterygii</taxon>
        <taxon>Neopterygii</taxon>
        <taxon>Teleostei</taxon>
        <taxon>Neoteleostei</taxon>
        <taxon>Acanthomorphata</taxon>
        <taxon>Carangaria</taxon>
        <taxon>Pleuronectiformes</taxon>
        <taxon>Pleuronectoidei</taxon>
        <taxon>Cynoglossidae</taxon>
        <taxon>Cynoglossinae</taxon>
        <taxon>Cynoglossus</taxon>
    </lineage>
</organism>
<dbReference type="GO" id="GO:0031424">
    <property type="term" value="P:keratinization"/>
    <property type="evidence" value="ECO:0007669"/>
    <property type="project" value="TreeGrafter"/>
</dbReference>
<proteinExistence type="inferred from homology"/>
<dbReference type="Gene3D" id="1.20.5.500">
    <property type="entry name" value="Single helix bin"/>
    <property type="match status" value="1"/>
</dbReference>
<dbReference type="GO" id="GO:0045109">
    <property type="term" value="P:intermediate filament organization"/>
    <property type="evidence" value="ECO:0007669"/>
    <property type="project" value="TreeGrafter"/>
</dbReference>
<keyword evidence="8" id="KW-1185">Reference proteome</keyword>
<reference evidence="7" key="2">
    <citation type="submission" date="2025-08" db="UniProtKB">
        <authorList>
            <consortium name="Ensembl"/>
        </authorList>
    </citation>
    <scope>IDENTIFICATION</scope>
</reference>
<feature type="coiled-coil region" evidence="4">
    <location>
        <begin position="121"/>
        <end position="169"/>
    </location>
</feature>
<dbReference type="STRING" id="244447.ENSCSEP00000033336"/>
<dbReference type="Gene3D" id="1.20.5.170">
    <property type="match status" value="1"/>
</dbReference>
<evidence type="ECO:0000256" key="1">
    <source>
        <dbReference type="ARBA" id="ARBA00022754"/>
    </source>
</evidence>
<dbReference type="GO" id="GO:0045095">
    <property type="term" value="C:keratin filament"/>
    <property type="evidence" value="ECO:0007669"/>
    <property type="project" value="InterPro"/>
</dbReference>
<dbReference type="GeneTree" id="ENSGT00940000161090"/>
<evidence type="ECO:0000256" key="2">
    <source>
        <dbReference type="ARBA" id="ARBA00023054"/>
    </source>
</evidence>
<dbReference type="InterPro" id="IPR003054">
    <property type="entry name" value="Keratin_II"/>
</dbReference>
<evidence type="ECO:0000313" key="8">
    <source>
        <dbReference type="Proteomes" id="UP000265120"/>
    </source>
</evidence>
<comment type="similarity">
    <text evidence="3">Belongs to the intermediate filament family.</text>
</comment>
<dbReference type="Gene3D" id="1.20.5.1160">
    <property type="entry name" value="Vasodilator-stimulated phosphoprotein"/>
    <property type="match status" value="1"/>
</dbReference>
<dbReference type="AlphaFoldDB" id="A0A3P8X5J4"/>
<dbReference type="GO" id="GO:0005615">
    <property type="term" value="C:extracellular space"/>
    <property type="evidence" value="ECO:0007669"/>
    <property type="project" value="TreeGrafter"/>
</dbReference>
<accession>A0A3P8X5J4</accession>
<dbReference type="PANTHER" id="PTHR45616:SF9">
    <property type="entry name" value="KERATIN, TYPE II CYTOSKELETAL 8-RELATED"/>
    <property type="match status" value="1"/>
</dbReference>
<evidence type="ECO:0000259" key="6">
    <source>
        <dbReference type="PROSITE" id="PS51842"/>
    </source>
</evidence>
<evidence type="ECO:0000256" key="5">
    <source>
        <dbReference type="SAM" id="MobiDB-lite"/>
    </source>
</evidence>
<evidence type="ECO:0000313" key="7">
    <source>
        <dbReference type="Ensembl" id="ENSCSEP00000033336.1"/>
    </source>
</evidence>
<dbReference type="SUPFAM" id="SSF64593">
    <property type="entry name" value="Intermediate filament protein, coiled coil region"/>
    <property type="match status" value="2"/>
</dbReference>
<dbReference type="PRINTS" id="PR01276">
    <property type="entry name" value="TYPE2KERATIN"/>
</dbReference>
<dbReference type="InterPro" id="IPR039008">
    <property type="entry name" value="IF_rod_dom"/>
</dbReference>
<evidence type="ECO:0000256" key="4">
    <source>
        <dbReference type="SAM" id="Coils"/>
    </source>
</evidence>
<dbReference type="InParanoid" id="A0A3P8X5J4"/>
<dbReference type="Proteomes" id="UP000265120">
    <property type="component" value="Chromosome 10"/>
</dbReference>
<dbReference type="FunFam" id="1.20.5.500:FF:000001">
    <property type="entry name" value="Type II keratin 23"/>
    <property type="match status" value="1"/>
</dbReference>
<dbReference type="FunFam" id="1.20.5.1160:FF:000001">
    <property type="entry name" value="Keratin type II"/>
    <property type="match status" value="1"/>
</dbReference>
<name>A0A3P8X5J4_CYNSE</name>
<feature type="domain" description="IF rod" evidence="6">
    <location>
        <begin position="68"/>
        <end position="379"/>
    </location>
</feature>
<evidence type="ECO:0000256" key="3">
    <source>
        <dbReference type="ARBA" id="ARBA00061646"/>
    </source>
</evidence>
<keyword evidence="1" id="KW-0403">Intermediate filament</keyword>
<dbReference type="PANTHER" id="PTHR45616">
    <property type="entry name" value="GATA-TYPE DOMAIN-CONTAINING PROTEIN"/>
    <property type="match status" value="1"/>
</dbReference>
<feature type="region of interest" description="Disordered" evidence="5">
    <location>
        <begin position="423"/>
        <end position="454"/>
    </location>
</feature>
<dbReference type="GO" id="GO:0030280">
    <property type="term" value="F:structural constituent of skin epidermis"/>
    <property type="evidence" value="ECO:0007669"/>
    <property type="project" value="TreeGrafter"/>
</dbReference>
<dbReference type="SMART" id="SM01391">
    <property type="entry name" value="Filament"/>
    <property type="match status" value="1"/>
</dbReference>
<dbReference type="Ensembl" id="ENSCSET00000033770.1">
    <property type="protein sequence ID" value="ENSCSEP00000033336.1"/>
    <property type="gene ID" value="ENSCSEG00000021391.1"/>
</dbReference>
<dbReference type="FunFam" id="1.20.5.170:FF:000004">
    <property type="entry name" value="Keratin, type II cytoskeletal 5"/>
    <property type="match status" value="1"/>
</dbReference>
<feature type="compositionally biased region" description="Polar residues" evidence="5">
    <location>
        <begin position="431"/>
        <end position="442"/>
    </location>
</feature>
<protein>
    <submittedName>
        <fullName evidence="7">Keratin, type II cytoskeletal 8-like</fullName>
    </submittedName>
</protein>
<reference evidence="7 8" key="1">
    <citation type="journal article" date="2014" name="Nat. Genet.">
        <title>Whole-genome sequence of a flatfish provides insights into ZW sex chromosome evolution and adaptation to a benthic lifestyle.</title>
        <authorList>
            <person name="Chen S."/>
            <person name="Zhang G."/>
            <person name="Shao C."/>
            <person name="Huang Q."/>
            <person name="Liu G."/>
            <person name="Zhang P."/>
            <person name="Song W."/>
            <person name="An N."/>
            <person name="Chalopin D."/>
            <person name="Volff J.N."/>
            <person name="Hong Y."/>
            <person name="Li Q."/>
            <person name="Sha Z."/>
            <person name="Zhou H."/>
            <person name="Xie M."/>
            <person name="Yu Q."/>
            <person name="Liu Y."/>
            <person name="Xiang H."/>
            <person name="Wang N."/>
            <person name="Wu K."/>
            <person name="Yang C."/>
            <person name="Zhou Q."/>
            <person name="Liao X."/>
            <person name="Yang L."/>
            <person name="Hu Q."/>
            <person name="Zhang J."/>
            <person name="Meng L."/>
            <person name="Jin L."/>
            <person name="Tian Y."/>
            <person name="Lian J."/>
            <person name="Yang J."/>
            <person name="Miao G."/>
            <person name="Liu S."/>
            <person name="Liang Z."/>
            <person name="Yan F."/>
            <person name="Li Y."/>
            <person name="Sun B."/>
            <person name="Zhang H."/>
            <person name="Zhang J."/>
            <person name="Zhu Y."/>
            <person name="Du M."/>
            <person name="Zhao Y."/>
            <person name="Schartl M."/>
            <person name="Tang Q."/>
            <person name="Wang J."/>
        </authorList>
    </citation>
    <scope>NUCLEOTIDE SEQUENCE</scope>
</reference>
<dbReference type="PROSITE" id="PS51842">
    <property type="entry name" value="IF_ROD_2"/>
    <property type="match status" value="1"/>
</dbReference>
<keyword evidence="2 4" id="KW-0175">Coiled coil</keyword>
<sequence length="496" mass="57333">LRYRTFTRVDRTSRSETLASPNRRTLKEVRAAVSERGAAITAVTFNSSLLTPINVSVDPTIQVVRTQEKEQIKGLNNRFASFIDKVRYLEQQNKMLETKWSVLKEQTDAASNIEPMLKSYILGLEQQLDFHNQEKQRLDMENSVMHKNVDDYKNRYEKEIHMRTDAENEFVMLKKDVDSGYMSRVELDDRVSGLAEELDFLKTLYDTELRELQESLKDTSVVVEMDNSRALDMDQIVAEVKAQYEDVATRSREEVERWYKDKFNQMSAQAELNSDEMRNTKAEMAELKRMISRLQNEIQALKNQVVSLEGQITEAERRGEDAVKEARFRILELEQALQKTKQDMTLQLKQYQELMNVKLSLDIEISTYMKLLEGEEQRQKHHPSLCLDVVSSQSLIPATLPSCCGICPSSLWAGVRSWGRAPDRPPHRCTPSDSTSLVQSWPGSRPPSWPQLVKPSCEQRTKNTQIMLSYEEETPPCGYLLVLHQRRKGAKKQKTK</sequence>